<dbReference type="VEuPathDB" id="AmoebaDB:EDI_206320"/>
<reference evidence="3" key="1">
    <citation type="submission" date="2007-12" db="EMBL/GenBank/DDBJ databases">
        <title>Annotation of Entamoeba dispar SAW760.</title>
        <authorList>
            <person name="Lorenzi H."/>
            <person name="Inman J."/>
            <person name="Schobel S."/>
            <person name="Amedeo P."/>
            <person name="Caler E."/>
        </authorList>
    </citation>
    <scope>NUCLEOTIDE SEQUENCE [LARGE SCALE GENOMIC DNA]</scope>
    <source>
        <strain evidence="3">ATCC PRA-260 / SAW760</strain>
    </source>
</reference>
<dbReference type="GeneID" id="5883120"/>
<keyword evidence="3" id="KW-1185">Reference proteome</keyword>
<name>B0EIL3_ENTDS</name>
<dbReference type="KEGG" id="edi:EDI_206320"/>
<dbReference type="OMA" id="WENEEDF"/>
<dbReference type="Proteomes" id="UP000008076">
    <property type="component" value="Unassembled WGS sequence"/>
</dbReference>
<evidence type="ECO:0000313" key="2">
    <source>
        <dbReference type="EMBL" id="EDR25636.1"/>
    </source>
</evidence>
<dbReference type="EMBL" id="DS549470">
    <property type="protein sequence ID" value="EDR25636.1"/>
    <property type="molecule type" value="Genomic_DNA"/>
</dbReference>
<evidence type="ECO:0000313" key="3">
    <source>
        <dbReference type="Proteomes" id="UP000008076"/>
    </source>
</evidence>
<dbReference type="AlphaFoldDB" id="B0EIL3"/>
<proteinExistence type="predicted"/>
<feature type="coiled-coil region" evidence="1">
    <location>
        <begin position="108"/>
        <end position="135"/>
    </location>
</feature>
<dbReference type="RefSeq" id="XP_001738056.1">
    <property type="nucleotide sequence ID" value="XM_001738004.1"/>
</dbReference>
<evidence type="ECO:0000256" key="1">
    <source>
        <dbReference type="SAM" id="Coils"/>
    </source>
</evidence>
<dbReference type="OrthoDB" id="10311281at2759"/>
<gene>
    <name evidence="2" type="ORF">EDI_206320</name>
</gene>
<accession>B0EIL3</accession>
<dbReference type="eggNOG" id="ENOG502RCK3">
    <property type="taxonomic scope" value="Eukaryota"/>
</dbReference>
<keyword evidence="1" id="KW-0175">Coiled coil</keyword>
<organism evidence="3">
    <name type="scientific">Entamoeba dispar (strain ATCC PRA-260 / SAW760)</name>
    <dbReference type="NCBI Taxonomy" id="370354"/>
    <lineage>
        <taxon>Eukaryota</taxon>
        <taxon>Amoebozoa</taxon>
        <taxon>Evosea</taxon>
        <taxon>Archamoebae</taxon>
        <taxon>Mastigamoebida</taxon>
        <taxon>Entamoebidae</taxon>
        <taxon>Entamoeba</taxon>
    </lineage>
</organism>
<sequence length="316" mass="37230">MSNPYQTCPSQFYQQFRIAKQLAQQHQNGIVLPIQQQHTTRNIGYLQPPPQQQVPIRRQYISQTLNSKDYQKMAKQAQIYNNNPRNIPIAGMVYQENPYTQIQQKRQQRGDRNRLAEIRSQIEALNAEVAEICMRNEVNDELSNPRIGAVAPNPMAMKYGRIPQRVHVQDDIPDPLYDPYIMDNTFFSPSMSPPPFAQTYQQQDDDFFGDNWENEDGFSMTQPIQIQPIQTVRPAAIRQVQPVYIQPVQPQFVPLRQRQIQQIQPQVQYTNPYRNRTNNRFVQRQNVQPIIQQLPQQQVQYVTPPQWEPVNYSYYQ</sequence>
<protein>
    <submittedName>
        <fullName evidence="2">Uncharacterized protein</fullName>
    </submittedName>
</protein>